<dbReference type="EMBL" id="SJPM01000001">
    <property type="protein sequence ID" value="TWU03240.1"/>
    <property type="molecule type" value="Genomic_DNA"/>
</dbReference>
<dbReference type="GO" id="GO:0015627">
    <property type="term" value="C:type II protein secretion system complex"/>
    <property type="evidence" value="ECO:0007669"/>
    <property type="project" value="InterPro"/>
</dbReference>
<keyword evidence="5" id="KW-0997">Cell inner membrane</keyword>
<evidence type="ECO:0000256" key="9">
    <source>
        <dbReference type="ARBA" id="ARBA00025772"/>
    </source>
</evidence>
<dbReference type="AlphaFoldDB" id="A0A5C6AU24"/>
<evidence type="ECO:0000256" key="8">
    <source>
        <dbReference type="ARBA" id="ARBA00023136"/>
    </source>
</evidence>
<sequence>MLTCFFLAVAAHAIRAYGRTHGPVRGRSQRKRGFSLIELTVVLMIMAIGATIALPRLAETVSRQRLESVAKSIQCDLELARRTAMNRGRTVTVQFEFDNARYHSADVMISAGRSETLQTDLSTKFGEDVELSADFFGAAGIQFDQRGTPTMTDLQGANQSIGTITVLCEGGRLNLQIHPGLSLVSLEQDD</sequence>
<comment type="similarity">
    <text evidence="9">Belongs to the GSP H family.</text>
</comment>
<dbReference type="SUPFAM" id="SSF54523">
    <property type="entry name" value="Pili subunits"/>
    <property type="match status" value="1"/>
</dbReference>
<dbReference type="Pfam" id="PF12019">
    <property type="entry name" value="GspH"/>
    <property type="match status" value="1"/>
</dbReference>
<evidence type="ECO:0000256" key="11">
    <source>
        <dbReference type="SAM" id="Phobius"/>
    </source>
</evidence>
<comment type="caution">
    <text evidence="13">The sequence shown here is derived from an EMBL/GenBank/DDBJ whole genome shotgun (WGS) entry which is preliminary data.</text>
</comment>
<dbReference type="NCBIfam" id="TIGR02532">
    <property type="entry name" value="IV_pilin_GFxxxE"/>
    <property type="match status" value="1"/>
</dbReference>
<reference evidence="13 14" key="1">
    <citation type="submission" date="2019-02" db="EMBL/GenBank/DDBJ databases">
        <title>Deep-cultivation of Planctomycetes and their phenomic and genomic characterization uncovers novel biology.</title>
        <authorList>
            <person name="Wiegand S."/>
            <person name="Jogler M."/>
            <person name="Boedeker C."/>
            <person name="Pinto D."/>
            <person name="Vollmers J."/>
            <person name="Rivas-Marin E."/>
            <person name="Kohn T."/>
            <person name="Peeters S.H."/>
            <person name="Heuer A."/>
            <person name="Rast P."/>
            <person name="Oberbeckmann S."/>
            <person name="Bunk B."/>
            <person name="Jeske O."/>
            <person name="Meyerdierks A."/>
            <person name="Storesund J.E."/>
            <person name="Kallscheuer N."/>
            <person name="Luecker S."/>
            <person name="Lage O.M."/>
            <person name="Pohl T."/>
            <person name="Merkel B.J."/>
            <person name="Hornburger P."/>
            <person name="Mueller R.-W."/>
            <person name="Bruemmer F."/>
            <person name="Labrenz M."/>
            <person name="Spormann A.M."/>
            <person name="Op Den Camp H."/>
            <person name="Overmann J."/>
            <person name="Amann R."/>
            <person name="Jetten M.S.M."/>
            <person name="Mascher T."/>
            <person name="Medema M.H."/>
            <person name="Devos D.P."/>
            <person name="Kaster A.-K."/>
            <person name="Ovreas L."/>
            <person name="Rohde M."/>
            <person name="Galperin M.Y."/>
            <person name="Jogler C."/>
        </authorList>
    </citation>
    <scope>NUCLEOTIDE SEQUENCE [LARGE SCALE GENOMIC DNA]</scope>
    <source>
        <strain evidence="13 14">Pla100</strain>
    </source>
</reference>
<dbReference type="InterPro" id="IPR045584">
    <property type="entry name" value="Pilin-like"/>
</dbReference>
<evidence type="ECO:0000256" key="10">
    <source>
        <dbReference type="ARBA" id="ARBA00030775"/>
    </source>
</evidence>
<keyword evidence="14" id="KW-1185">Reference proteome</keyword>
<dbReference type="Gene3D" id="3.30.700.10">
    <property type="entry name" value="Glycoprotein, Type 4 Pilin"/>
    <property type="match status" value="1"/>
</dbReference>
<keyword evidence="6 11" id="KW-0812">Transmembrane</keyword>
<evidence type="ECO:0000256" key="6">
    <source>
        <dbReference type="ARBA" id="ARBA00022692"/>
    </source>
</evidence>
<gene>
    <name evidence="13" type="ORF">Pla100_01580</name>
</gene>
<protein>
    <recommendedName>
        <fullName evidence="2">Type II secretion system protein H</fullName>
    </recommendedName>
    <alternativeName>
        <fullName evidence="10">General secretion pathway protein H</fullName>
    </alternativeName>
</protein>
<keyword evidence="7 11" id="KW-1133">Transmembrane helix</keyword>
<name>A0A5C6AU24_9BACT</name>
<proteinExistence type="inferred from homology"/>
<accession>A0A5C6AU24</accession>
<evidence type="ECO:0000256" key="4">
    <source>
        <dbReference type="ARBA" id="ARBA00022481"/>
    </source>
</evidence>
<evidence type="ECO:0000256" key="7">
    <source>
        <dbReference type="ARBA" id="ARBA00022989"/>
    </source>
</evidence>
<evidence type="ECO:0000256" key="1">
    <source>
        <dbReference type="ARBA" id="ARBA00004377"/>
    </source>
</evidence>
<dbReference type="InterPro" id="IPR022346">
    <property type="entry name" value="T2SS_GspH"/>
</dbReference>
<dbReference type="GO" id="GO:0015628">
    <property type="term" value="P:protein secretion by the type II secretion system"/>
    <property type="evidence" value="ECO:0007669"/>
    <property type="project" value="InterPro"/>
</dbReference>
<dbReference type="PROSITE" id="PS00409">
    <property type="entry name" value="PROKAR_NTER_METHYL"/>
    <property type="match status" value="1"/>
</dbReference>
<dbReference type="Pfam" id="PF07963">
    <property type="entry name" value="N_methyl"/>
    <property type="match status" value="1"/>
</dbReference>
<feature type="transmembrane region" description="Helical" evidence="11">
    <location>
        <begin position="34"/>
        <end position="55"/>
    </location>
</feature>
<dbReference type="GO" id="GO:0005886">
    <property type="term" value="C:plasma membrane"/>
    <property type="evidence" value="ECO:0007669"/>
    <property type="project" value="UniProtKB-SubCell"/>
</dbReference>
<evidence type="ECO:0000313" key="13">
    <source>
        <dbReference type="EMBL" id="TWU03240.1"/>
    </source>
</evidence>
<evidence type="ECO:0000313" key="14">
    <source>
        <dbReference type="Proteomes" id="UP000316213"/>
    </source>
</evidence>
<dbReference type="InterPro" id="IPR012902">
    <property type="entry name" value="N_methyl_site"/>
</dbReference>
<dbReference type="RefSeq" id="WP_197167615.1">
    <property type="nucleotide sequence ID" value="NZ_SJPM01000001.1"/>
</dbReference>
<keyword evidence="3" id="KW-1003">Cell membrane</keyword>
<comment type="subcellular location">
    <subcellularLocation>
        <location evidence="1">Cell inner membrane</location>
        <topology evidence="1">Single-pass membrane protein</topology>
    </subcellularLocation>
</comment>
<dbReference type="Proteomes" id="UP000316213">
    <property type="component" value="Unassembled WGS sequence"/>
</dbReference>
<keyword evidence="4" id="KW-0488">Methylation</keyword>
<evidence type="ECO:0000259" key="12">
    <source>
        <dbReference type="Pfam" id="PF12019"/>
    </source>
</evidence>
<organism evidence="13 14">
    <name type="scientific">Neorhodopirellula pilleata</name>
    <dbReference type="NCBI Taxonomy" id="2714738"/>
    <lineage>
        <taxon>Bacteria</taxon>
        <taxon>Pseudomonadati</taxon>
        <taxon>Planctomycetota</taxon>
        <taxon>Planctomycetia</taxon>
        <taxon>Pirellulales</taxon>
        <taxon>Pirellulaceae</taxon>
        <taxon>Neorhodopirellula</taxon>
    </lineage>
</organism>
<feature type="domain" description="General secretion pathway GspH" evidence="12">
    <location>
        <begin position="70"/>
        <end position="171"/>
    </location>
</feature>
<evidence type="ECO:0000256" key="3">
    <source>
        <dbReference type="ARBA" id="ARBA00022475"/>
    </source>
</evidence>
<evidence type="ECO:0000256" key="5">
    <source>
        <dbReference type="ARBA" id="ARBA00022519"/>
    </source>
</evidence>
<evidence type="ECO:0000256" key="2">
    <source>
        <dbReference type="ARBA" id="ARBA00021549"/>
    </source>
</evidence>
<keyword evidence="8 11" id="KW-0472">Membrane</keyword>